<dbReference type="Proteomes" id="UP001295444">
    <property type="component" value="Chromosome 01"/>
</dbReference>
<keyword evidence="2" id="KW-1185">Reference proteome</keyword>
<protein>
    <submittedName>
        <fullName evidence="1">Uncharacterized protein</fullName>
    </submittedName>
</protein>
<evidence type="ECO:0000313" key="1">
    <source>
        <dbReference type="EMBL" id="CAH2221196.1"/>
    </source>
</evidence>
<gene>
    <name evidence="1" type="ORF">PECUL_23A008422</name>
</gene>
<evidence type="ECO:0000313" key="2">
    <source>
        <dbReference type="Proteomes" id="UP001295444"/>
    </source>
</evidence>
<sequence length="189" mass="21707">MASLSDRLSYSSSETSIPDMEELAAIARRKRADIPAKRSEGSPMMEGTLKALLDDLHSNLEADINSFKEEISGVSRHLHEASHSTEAHRDAIVRFQNGPDRQTLLMALQNKTPYDFEGHKLMFYPNLSRATLEWRRSLIWHNIPYKWSTPKYLLIPRDSGNLKIQEATENWDCPRLQRIPTTQVPQPHT</sequence>
<name>A0AAD1VLW5_PELCU</name>
<proteinExistence type="predicted"/>
<dbReference type="EMBL" id="OW240912">
    <property type="protein sequence ID" value="CAH2221196.1"/>
    <property type="molecule type" value="Genomic_DNA"/>
</dbReference>
<reference evidence="1" key="1">
    <citation type="submission" date="2022-03" db="EMBL/GenBank/DDBJ databases">
        <authorList>
            <person name="Alioto T."/>
            <person name="Alioto T."/>
            <person name="Gomez Garrido J."/>
        </authorList>
    </citation>
    <scope>NUCLEOTIDE SEQUENCE</scope>
</reference>
<dbReference type="Gene3D" id="3.30.70.1820">
    <property type="entry name" value="L1 transposable element, RRM domain"/>
    <property type="match status" value="1"/>
</dbReference>
<organism evidence="1 2">
    <name type="scientific">Pelobates cultripes</name>
    <name type="common">Western spadefoot toad</name>
    <dbReference type="NCBI Taxonomy" id="61616"/>
    <lineage>
        <taxon>Eukaryota</taxon>
        <taxon>Metazoa</taxon>
        <taxon>Chordata</taxon>
        <taxon>Craniata</taxon>
        <taxon>Vertebrata</taxon>
        <taxon>Euteleostomi</taxon>
        <taxon>Amphibia</taxon>
        <taxon>Batrachia</taxon>
        <taxon>Anura</taxon>
        <taxon>Pelobatoidea</taxon>
        <taxon>Pelobatidae</taxon>
        <taxon>Pelobates</taxon>
    </lineage>
</organism>
<accession>A0AAD1VLW5</accession>
<dbReference type="AlphaFoldDB" id="A0AAD1VLW5"/>